<proteinExistence type="inferred from homology"/>
<dbReference type="Gene3D" id="3.40.50.720">
    <property type="entry name" value="NAD(P)-binding Rossmann-like Domain"/>
    <property type="match status" value="1"/>
</dbReference>
<dbReference type="PANTHER" id="PTHR43544:SF32">
    <property type="entry name" value="CHAIN DEHYDROGENASE, PUTATIVE (AFU_ORTHOLOGUE AFUA_5G01530)-RELATED"/>
    <property type="match status" value="1"/>
</dbReference>
<dbReference type="Proteomes" id="UP001302321">
    <property type="component" value="Unassembled WGS sequence"/>
</dbReference>
<dbReference type="GO" id="GO:0019748">
    <property type="term" value="P:secondary metabolic process"/>
    <property type="evidence" value="ECO:0007669"/>
    <property type="project" value="TreeGrafter"/>
</dbReference>
<dbReference type="PANTHER" id="PTHR43544">
    <property type="entry name" value="SHORT-CHAIN DEHYDROGENASE/REDUCTASE"/>
    <property type="match status" value="1"/>
</dbReference>
<comment type="similarity">
    <text evidence="1">Belongs to the short-chain dehydrogenases/reductases (SDR) family.</text>
</comment>
<dbReference type="GO" id="GO:0005737">
    <property type="term" value="C:cytoplasm"/>
    <property type="evidence" value="ECO:0007669"/>
    <property type="project" value="TreeGrafter"/>
</dbReference>
<name>A0AAN6VVZ0_9PEZI</name>
<reference evidence="2" key="2">
    <citation type="submission" date="2023-05" db="EMBL/GenBank/DDBJ databases">
        <authorList>
            <consortium name="Lawrence Berkeley National Laboratory"/>
            <person name="Steindorff A."/>
            <person name="Hensen N."/>
            <person name="Bonometti L."/>
            <person name="Westerberg I."/>
            <person name="Brannstrom I.O."/>
            <person name="Guillou S."/>
            <person name="Cros-Aarteil S."/>
            <person name="Calhoun S."/>
            <person name="Haridas S."/>
            <person name="Kuo A."/>
            <person name="Mondo S."/>
            <person name="Pangilinan J."/>
            <person name="Riley R."/>
            <person name="Labutti K."/>
            <person name="Andreopoulos B."/>
            <person name="Lipzen A."/>
            <person name="Chen C."/>
            <person name="Yanf M."/>
            <person name="Daum C."/>
            <person name="Ng V."/>
            <person name="Clum A."/>
            <person name="Ohm R."/>
            <person name="Martin F."/>
            <person name="Silar P."/>
            <person name="Natvig D."/>
            <person name="Lalanne C."/>
            <person name="Gautier V."/>
            <person name="Ament-Velasquez S.L."/>
            <person name="Kruys A."/>
            <person name="Hutchinson M.I."/>
            <person name="Powell A.J."/>
            <person name="Barry K."/>
            <person name="Miller A.N."/>
            <person name="Grigoriev I.V."/>
            <person name="Debuchy R."/>
            <person name="Gladieux P."/>
            <person name="Thoren M.H."/>
            <person name="Johannesson H."/>
        </authorList>
    </citation>
    <scope>NUCLEOTIDE SEQUENCE</scope>
    <source>
        <strain evidence="2">CBS 892.96</strain>
    </source>
</reference>
<organism evidence="2 3">
    <name type="scientific">Triangularia setosa</name>
    <dbReference type="NCBI Taxonomy" id="2587417"/>
    <lineage>
        <taxon>Eukaryota</taxon>
        <taxon>Fungi</taxon>
        <taxon>Dikarya</taxon>
        <taxon>Ascomycota</taxon>
        <taxon>Pezizomycotina</taxon>
        <taxon>Sordariomycetes</taxon>
        <taxon>Sordariomycetidae</taxon>
        <taxon>Sordariales</taxon>
        <taxon>Podosporaceae</taxon>
        <taxon>Triangularia</taxon>
    </lineage>
</organism>
<dbReference type="InterPro" id="IPR051468">
    <property type="entry name" value="Fungal_SecMetab_SDRs"/>
</dbReference>
<gene>
    <name evidence="2" type="ORF">QBC36DRAFT_341256</name>
</gene>
<evidence type="ECO:0000313" key="2">
    <source>
        <dbReference type="EMBL" id="KAK4170809.1"/>
    </source>
</evidence>
<dbReference type="InterPro" id="IPR036291">
    <property type="entry name" value="NAD(P)-bd_dom_sf"/>
</dbReference>
<accession>A0AAN6VVZ0</accession>
<dbReference type="GO" id="GO:0016491">
    <property type="term" value="F:oxidoreductase activity"/>
    <property type="evidence" value="ECO:0007669"/>
    <property type="project" value="TreeGrafter"/>
</dbReference>
<protein>
    <submittedName>
        <fullName evidence="2">Dehydrogenase</fullName>
    </submittedName>
</protein>
<evidence type="ECO:0000256" key="1">
    <source>
        <dbReference type="ARBA" id="ARBA00006484"/>
    </source>
</evidence>
<sequence length="258" mass="28067">MSTDKTIVLVTGANSGIGLETIIALSKSSPNYHLLLGARSLDKGNAALAQIQSIHNNQLLSPITPIQLDVTSLPTIESTKAYLASTFGRLDVLIQNAGVIVTHPCHTLENLRTTFETNVFGAKVVTDELTPLLQKSTNARVIYVSSEQGSITLRLDPEYPYKDVPGTEYKMSKAALNMLAACHRYDFRKWGGKVTSFNPGWCVTNLTGETGRKMRIEGGARSAEDPAKALVTILEGKRDKEAWEDSGILDLDAGVHPW</sequence>
<dbReference type="PRINTS" id="PR00081">
    <property type="entry name" value="GDHRDH"/>
</dbReference>
<dbReference type="EMBL" id="MU866756">
    <property type="protein sequence ID" value="KAK4170809.1"/>
    <property type="molecule type" value="Genomic_DNA"/>
</dbReference>
<comment type="caution">
    <text evidence="2">The sequence shown here is derived from an EMBL/GenBank/DDBJ whole genome shotgun (WGS) entry which is preliminary data.</text>
</comment>
<dbReference type="Pfam" id="PF00106">
    <property type="entry name" value="adh_short"/>
    <property type="match status" value="1"/>
</dbReference>
<keyword evidence="3" id="KW-1185">Reference proteome</keyword>
<dbReference type="AlphaFoldDB" id="A0AAN6VVZ0"/>
<dbReference type="SUPFAM" id="SSF51735">
    <property type="entry name" value="NAD(P)-binding Rossmann-fold domains"/>
    <property type="match status" value="1"/>
</dbReference>
<reference evidence="2" key="1">
    <citation type="journal article" date="2023" name="Mol. Phylogenet. Evol.">
        <title>Genome-scale phylogeny and comparative genomics of the fungal order Sordariales.</title>
        <authorList>
            <person name="Hensen N."/>
            <person name="Bonometti L."/>
            <person name="Westerberg I."/>
            <person name="Brannstrom I.O."/>
            <person name="Guillou S."/>
            <person name="Cros-Aarteil S."/>
            <person name="Calhoun S."/>
            <person name="Haridas S."/>
            <person name="Kuo A."/>
            <person name="Mondo S."/>
            <person name="Pangilinan J."/>
            <person name="Riley R."/>
            <person name="LaButti K."/>
            <person name="Andreopoulos B."/>
            <person name="Lipzen A."/>
            <person name="Chen C."/>
            <person name="Yan M."/>
            <person name="Daum C."/>
            <person name="Ng V."/>
            <person name="Clum A."/>
            <person name="Steindorff A."/>
            <person name="Ohm R.A."/>
            <person name="Martin F."/>
            <person name="Silar P."/>
            <person name="Natvig D.O."/>
            <person name="Lalanne C."/>
            <person name="Gautier V."/>
            <person name="Ament-Velasquez S.L."/>
            <person name="Kruys A."/>
            <person name="Hutchinson M.I."/>
            <person name="Powell A.J."/>
            <person name="Barry K."/>
            <person name="Miller A.N."/>
            <person name="Grigoriev I.V."/>
            <person name="Debuchy R."/>
            <person name="Gladieux P."/>
            <person name="Hiltunen Thoren M."/>
            <person name="Johannesson H."/>
        </authorList>
    </citation>
    <scope>NUCLEOTIDE SEQUENCE</scope>
    <source>
        <strain evidence="2">CBS 892.96</strain>
    </source>
</reference>
<dbReference type="InterPro" id="IPR002347">
    <property type="entry name" value="SDR_fam"/>
</dbReference>
<evidence type="ECO:0000313" key="3">
    <source>
        <dbReference type="Proteomes" id="UP001302321"/>
    </source>
</evidence>